<feature type="domain" description="Septum formation-related" evidence="3">
    <location>
        <begin position="66"/>
        <end position="284"/>
    </location>
</feature>
<evidence type="ECO:0000256" key="1">
    <source>
        <dbReference type="SAM" id="MobiDB-lite"/>
    </source>
</evidence>
<comment type="caution">
    <text evidence="5">The sequence shown here is derived from an EMBL/GenBank/DDBJ whole genome shotgun (WGS) entry which is preliminary data.</text>
</comment>
<evidence type="ECO:0000313" key="7">
    <source>
        <dbReference type="Proteomes" id="UP001500220"/>
    </source>
</evidence>
<dbReference type="AlphaFoldDB" id="A0A917JQP7"/>
<dbReference type="InterPro" id="IPR026004">
    <property type="entry name" value="Septum_form"/>
</dbReference>
<reference evidence="5 6" key="1">
    <citation type="journal article" date="2014" name="Int. J. Syst. Evol. Microbiol.">
        <title>Complete genome sequence of Corynebacterium casei LMG S-19264T (=DSM 44701T), isolated from a smear-ripened cheese.</title>
        <authorList>
            <consortium name="US DOE Joint Genome Institute (JGI-PGF)"/>
            <person name="Walter F."/>
            <person name="Albersmeier A."/>
            <person name="Kalinowski J."/>
            <person name="Ruckert C."/>
        </authorList>
    </citation>
    <scope>NUCLEOTIDE SEQUENCE [LARGE SCALE GENOMIC DNA]</scope>
    <source>
        <strain evidence="5 6">CGMCC 4.7206</strain>
    </source>
</reference>
<dbReference type="Proteomes" id="UP000597989">
    <property type="component" value="Unassembled WGS sequence"/>
</dbReference>
<feature type="transmembrane region" description="Helical" evidence="2">
    <location>
        <begin position="19"/>
        <end position="39"/>
    </location>
</feature>
<feature type="region of interest" description="Disordered" evidence="1">
    <location>
        <begin position="293"/>
        <end position="331"/>
    </location>
</feature>
<evidence type="ECO:0000313" key="5">
    <source>
        <dbReference type="EMBL" id="GGI81744.1"/>
    </source>
</evidence>
<reference evidence="4 7" key="2">
    <citation type="journal article" date="2019" name="Int. J. Syst. Evol. Microbiol.">
        <title>The Global Catalogue of Microorganisms (GCM) 10K type strain sequencing project: providing services to taxonomists for standard genome sequencing and annotation.</title>
        <authorList>
            <consortium name="The Broad Institute Genomics Platform"/>
            <consortium name="The Broad Institute Genome Sequencing Center for Infectious Disease"/>
            <person name="Wu L."/>
            <person name="Ma J."/>
        </authorList>
    </citation>
    <scope>NUCLEOTIDE SEQUENCE [LARGE SCALE GENOMIC DNA]</scope>
    <source>
        <strain evidence="4 7">JCM 10664</strain>
    </source>
</reference>
<reference evidence="4" key="4">
    <citation type="submission" date="2023-12" db="EMBL/GenBank/DDBJ databases">
        <authorList>
            <person name="Sun Q."/>
            <person name="Inoue M."/>
        </authorList>
    </citation>
    <scope>NUCLEOTIDE SEQUENCE</scope>
    <source>
        <strain evidence="4">JCM 10664</strain>
    </source>
</reference>
<proteinExistence type="predicted"/>
<protein>
    <submittedName>
        <fullName evidence="4">Septum formation family protein</fullName>
    </submittedName>
</protein>
<gene>
    <name evidence="4" type="ORF">GCM10009545_08700</name>
    <name evidence="5" type="ORF">GCM10011581_19030</name>
</gene>
<evidence type="ECO:0000313" key="4">
    <source>
        <dbReference type="EMBL" id="GAA0508866.1"/>
    </source>
</evidence>
<evidence type="ECO:0000313" key="6">
    <source>
        <dbReference type="Proteomes" id="UP000597989"/>
    </source>
</evidence>
<keyword evidence="2" id="KW-0472">Membrane</keyword>
<keyword evidence="7" id="KW-1185">Reference proteome</keyword>
<name>A0A917JQP7_9PSEU</name>
<organism evidence="5 6">
    <name type="scientific">Saccharopolyspora thermophila</name>
    <dbReference type="NCBI Taxonomy" id="89367"/>
    <lineage>
        <taxon>Bacteria</taxon>
        <taxon>Bacillati</taxon>
        <taxon>Actinomycetota</taxon>
        <taxon>Actinomycetes</taxon>
        <taxon>Pseudonocardiales</taxon>
        <taxon>Pseudonocardiaceae</taxon>
        <taxon>Saccharopolyspora</taxon>
    </lineage>
</organism>
<dbReference type="Proteomes" id="UP001500220">
    <property type="component" value="Unassembled WGS sequence"/>
</dbReference>
<sequence length="331" mass="35089">MAPPEPTPRPSRTRSKLRLVMISAALGALVILVISVLTWPSRNSGVGGSGRVGSAPAPQVVFDAPAGTCLNWTEPDATDISQVTCAEPHLFEVTGKTDLRAEFGDGAPFPNTEQWQQLKQQRCIDVSRQFLANRFDPYGRFSVGAFTPSEEGWEAGDRTLHCGLQQPGPSGKLYRTTGSAASVDQSNTYEVGRCLGINGTAVWDPVSCDQPHAVEITGLVDLGEQFPGGYPPEPDQDGFLATRCADLTAQYAGAPTAARDKGLVTYWDTLAQESWDAGSRKVNCKVSAQLPDGSGLAPVTGSVKGQVTVGREPAPQVTSPEQPGVPATEPR</sequence>
<reference evidence="5" key="3">
    <citation type="submission" date="2020-09" db="EMBL/GenBank/DDBJ databases">
        <authorList>
            <person name="Sun Q."/>
            <person name="Zhou Y."/>
        </authorList>
    </citation>
    <scope>NUCLEOTIDE SEQUENCE</scope>
    <source>
        <strain evidence="5">CGMCC 4.7206</strain>
    </source>
</reference>
<evidence type="ECO:0000259" key="3">
    <source>
        <dbReference type="Pfam" id="PF13845"/>
    </source>
</evidence>
<dbReference type="Pfam" id="PF13845">
    <property type="entry name" value="Septum_form"/>
    <property type="match status" value="1"/>
</dbReference>
<keyword evidence="2" id="KW-0812">Transmembrane</keyword>
<dbReference type="EMBL" id="BMMT01000005">
    <property type="protein sequence ID" value="GGI81744.1"/>
    <property type="molecule type" value="Genomic_DNA"/>
</dbReference>
<dbReference type="EMBL" id="BAAAHC010000003">
    <property type="protein sequence ID" value="GAA0508866.1"/>
    <property type="molecule type" value="Genomic_DNA"/>
</dbReference>
<keyword evidence="2" id="KW-1133">Transmembrane helix</keyword>
<evidence type="ECO:0000256" key="2">
    <source>
        <dbReference type="SAM" id="Phobius"/>
    </source>
</evidence>
<accession>A0A917JQP7</accession>